<proteinExistence type="predicted"/>
<keyword evidence="3" id="KW-1185">Reference proteome</keyword>
<dbReference type="Proteomes" id="UP000011087">
    <property type="component" value="Unassembled WGS sequence"/>
</dbReference>
<gene>
    <name evidence="1" type="ORF">GUITHDRAFT_137669</name>
</gene>
<evidence type="ECO:0000313" key="2">
    <source>
        <dbReference type="EnsemblProtists" id="EKX47050"/>
    </source>
</evidence>
<reference evidence="1 3" key="1">
    <citation type="journal article" date="2012" name="Nature">
        <title>Algal genomes reveal evolutionary mosaicism and the fate of nucleomorphs.</title>
        <authorList>
            <consortium name="DOE Joint Genome Institute"/>
            <person name="Curtis B.A."/>
            <person name="Tanifuji G."/>
            <person name="Burki F."/>
            <person name="Gruber A."/>
            <person name="Irimia M."/>
            <person name="Maruyama S."/>
            <person name="Arias M.C."/>
            <person name="Ball S.G."/>
            <person name="Gile G.H."/>
            <person name="Hirakawa Y."/>
            <person name="Hopkins J.F."/>
            <person name="Kuo A."/>
            <person name="Rensing S.A."/>
            <person name="Schmutz J."/>
            <person name="Symeonidi A."/>
            <person name="Elias M."/>
            <person name="Eveleigh R.J."/>
            <person name="Herman E.K."/>
            <person name="Klute M.J."/>
            <person name="Nakayama T."/>
            <person name="Obornik M."/>
            <person name="Reyes-Prieto A."/>
            <person name="Armbrust E.V."/>
            <person name="Aves S.J."/>
            <person name="Beiko R.G."/>
            <person name="Coutinho P."/>
            <person name="Dacks J.B."/>
            <person name="Durnford D.G."/>
            <person name="Fast N.M."/>
            <person name="Green B.R."/>
            <person name="Grisdale C.J."/>
            <person name="Hempel F."/>
            <person name="Henrissat B."/>
            <person name="Hoppner M.P."/>
            <person name="Ishida K."/>
            <person name="Kim E."/>
            <person name="Koreny L."/>
            <person name="Kroth P.G."/>
            <person name="Liu Y."/>
            <person name="Malik S.B."/>
            <person name="Maier U.G."/>
            <person name="McRose D."/>
            <person name="Mock T."/>
            <person name="Neilson J.A."/>
            <person name="Onodera N.T."/>
            <person name="Poole A.M."/>
            <person name="Pritham E.J."/>
            <person name="Richards T.A."/>
            <person name="Rocap G."/>
            <person name="Roy S.W."/>
            <person name="Sarai C."/>
            <person name="Schaack S."/>
            <person name="Shirato S."/>
            <person name="Slamovits C.H."/>
            <person name="Spencer D.F."/>
            <person name="Suzuki S."/>
            <person name="Worden A.Z."/>
            <person name="Zauner S."/>
            <person name="Barry K."/>
            <person name="Bell C."/>
            <person name="Bharti A.K."/>
            <person name="Crow J.A."/>
            <person name="Grimwood J."/>
            <person name="Kramer R."/>
            <person name="Lindquist E."/>
            <person name="Lucas S."/>
            <person name="Salamov A."/>
            <person name="McFadden G.I."/>
            <person name="Lane C.E."/>
            <person name="Keeling P.J."/>
            <person name="Gray M.W."/>
            <person name="Grigoriev I.V."/>
            <person name="Archibald J.M."/>
        </authorList>
    </citation>
    <scope>NUCLEOTIDE SEQUENCE</scope>
    <source>
        <strain evidence="1 3">CCMP2712</strain>
    </source>
</reference>
<reference evidence="3" key="2">
    <citation type="submission" date="2012-11" db="EMBL/GenBank/DDBJ databases">
        <authorList>
            <person name="Kuo A."/>
            <person name="Curtis B.A."/>
            <person name="Tanifuji G."/>
            <person name="Burki F."/>
            <person name="Gruber A."/>
            <person name="Irimia M."/>
            <person name="Maruyama S."/>
            <person name="Arias M.C."/>
            <person name="Ball S.G."/>
            <person name="Gile G.H."/>
            <person name="Hirakawa Y."/>
            <person name="Hopkins J.F."/>
            <person name="Rensing S.A."/>
            <person name="Schmutz J."/>
            <person name="Symeonidi A."/>
            <person name="Elias M."/>
            <person name="Eveleigh R.J."/>
            <person name="Herman E.K."/>
            <person name="Klute M.J."/>
            <person name="Nakayama T."/>
            <person name="Obornik M."/>
            <person name="Reyes-Prieto A."/>
            <person name="Armbrust E.V."/>
            <person name="Aves S.J."/>
            <person name="Beiko R.G."/>
            <person name="Coutinho P."/>
            <person name="Dacks J.B."/>
            <person name="Durnford D.G."/>
            <person name="Fast N.M."/>
            <person name="Green B.R."/>
            <person name="Grisdale C."/>
            <person name="Hempe F."/>
            <person name="Henrissat B."/>
            <person name="Hoppner M.P."/>
            <person name="Ishida K.-I."/>
            <person name="Kim E."/>
            <person name="Koreny L."/>
            <person name="Kroth P.G."/>
            <person name="Liu Y."/>
            <person name="Malik S.-B."/>
            <person name="Maier U.G."/>
            <person name="McRose D."/>
            <person name="Mock T."/>
            <person name="Neilson J.A."/>
            <person name="Onodera N.T."/>
            <person name="Poole A.M."/>
            <person name="Pritham E.J."/>
            <person name="Richards T.A."/>
            <person name="Rocap G."/>
            <person name="Roy S.W."/>
            <person name="Sarai C."/>
            <person name="Schaack S."/>
            <person name="Shirato S."/>
            <person name="Slamovits C.H."/>
            <person name="Spencer D.F."/>
            <person name="Suzuki S."/>
            <person name="Worden A.Z."/>
            <person name="Zauner S."/>
            <person name="Barry K."/>
            <person name="Bell C."/>
            <person name="Bharti A.K."/>
            <person name="Crow J.A."/>
            <person name="Grimwood J."/>
            <person name="Kramer R."/>
            <person name="Lindquist E."/>
            <person name="Lucas S."/>
            <person name="Salamov A."/>
            <person name="McFadden G.I."/>
            <person name="Lane C.E."/>
            <person name="Keeling P.J."/>
            <person name="Gray M.W."/>
            <person name="Grigoriev I.V."/>
            <person name="Archibald J.M."/>
        </authorList>
    </citation>
    <scope>NUCLEOTIDE SEQUENCE</scope>
    <source>
        <strain evidence="3">CCMP2712</strain>
    </source>
</reference>
<dbReference type="RefSeq" id="XP_005834030.1">
    <property type="nucleotide sequence ID" value="XM_005833973.1"/>
</dbReference>
<dbReference type="GeneID" id="17303797"/>
<sequence length="222" mass="24968">MDTLSLLVPPPRMSAIYAADLARQAERKLRDDKKSRLARNASQPCLMSHALAKAGSPDKKTLDAEDFRFHAVREVAYKKHQDKTPKKGGMKKVFSEIGSLSKWACNELGVQHMYAAFEKRVDKARLLAGEESEEEGEEEGEEEELSLEDMIRDSFGCCVYEFFNSSASFGFTLLDEVKSHSMIDDEPLGVSAQLSFEVTLKHQFSSFSLEENEFTSLVHFLG</sequence>
<dbReference type="AlphaFoldDB" id="L1JG26"/>
<dbReference type="PaxDb" id="55529-EKX47050"/>
<dbReference type="KEGG" id="gtt:GUITHDRAFT_137669"/>
<dbReference type="EnsemblProtists" id="EKX47050">
    <property type="protein sequence ID" value="EKX47050"/>
    <property type="gene ID" value="GUITHDRAFT_137669"/>
</dbReference>
<accession>L1JG26</accession>
<dbReference type="HOGENOM" id="CLU_1247422_0_0_1"/>
<protein>
    <submittedName>
        <fullName evidence="1 2">Uncharacterized protein</fullName>
    </submittedName>
</protein>
<organism evidence="1">
    <name type="scientific">Guillardia theta (strain CCMP2712)</name>
    <name type="common">Cryptophyte</name>
    <dbReference type="NCBI Taxonomy" id="905079"/>
    <lineage>
        <taxon>Eukaryota</taxon>
        <taxon>Cryptophyceae</taxon>
        <taxon>Pyrenomonadales</taxon>
        <taxon>Geminigeraceae</taxon>
        <taxon>Guillardia</taxon>
    </lineage>
</organism>
<evidence type="ECO:0000313" key="3">
    <source>
        <dbReference type="Proteomes" id="UP000011087"/>
    </source>
</evidence>
<reference evidence="2" key="3">
    <citation type="submission" date="2015-06" db="UniProtKB">
        <authorList>
            <consortium name="EnsemblProtists"/>
        </authorList>
    </citation>
    <scope>IDENTIFICATION</scope>
</reference>
<name>L1JG26_GUITC</name>
<evidence type="ECO:0000313" key="1">
    <source>
        <dbReference type="EMBL" id="EKX47050.1"/>
    </source>
</evidence>
<dbReference type="EMBL" id="JH992991">
    <property type="protein sequence ID" value="EKX47050.1"/>
    <property type="molecule type" value="Genomic_DNA"/>
</dbReference>